<accession>A0ABP9FR43</accession>
<reference evidence="3" key="1">
    <citation type="journal article" date="2019" name="Int. J. Syst. Evol. Microbiol.">
        <title>The Global Catalogue of Microorganisms (GCM) 10K type strain sequencing project: providing services to taxonomists for standard genome sequencing and annotation.</title>
        <authorList>
            <consortium name="The Broad Institute Genomics Platform"/>
            <consortium name="The Broad Institute Genome Sequencing Center for Infectious Disease"/>
            <person name="Wu L."/>
            <person name="Ma J."/>
        </authorList>
    </citation>
    <scope>NUCLEOTIDE SEQUENCE [LARGE SCALE GENOMIC DNA]</scope>
    <source>
        <strain evidence="3">JCM 19129</strain>
    </source>
</reference>
<gene>
    <name evidence="2" type="ORF">GCM10025790_02980</name>
</gene>
<evidence type="ECO:0000313" key="2">
    <source>
        <dbReference type="EMBL" id="GAA4911905.1"/>
    </source>
</evidence>
<sequence length="280" mass="31273">MNQRGRRIYVETLIRVPAEDPAGPDAMGRVWALTQNPVDHARWDLRFSRITPKRHSPAAAACLHRRSAAADEAAAQAAEFTYSTTVLPRLSRWFPRLAVSGQGINAGQRLRSEGGALSALRFSSQQWWCPIRSGSGYWKYQLRSDGAVIFLTGYDYEPRGGTPGRLLDAAVFRPLFGWATAWSFDRLRLWAEQGLSPESTRRRAVREALLRGGVVVLAWRINPLAGIAATAAALIIPPGAGTPSARRTRRRPRQPVRDPELLQRLPRLRQPSRPTEQEQP</sequence>
<organism evidence="2 3">
    <name type="scientific">Nesterenkonia rhizosphaerae</name>
    <dbReference type="NCBI Taxonomy" id="1348272"/>
    <lineage>
        <taxon>Bacteria</taxon>
        <taxon>Bacillati</taxon>
        <taxon>Actinomycetota</taxon>
        <taxon>Actinomycetes</taxon>
        <taxon>Micrococcales</taxon>
        <taxon>Micrococcaceae</taxon>
        <taxon>Nesterenkonia</taxon>
    </lineage>
</organism>
<keyword evidence="3" id="KW-1185">Reference proteome</keyword>
<proteinExistence type="predicted"/>
<feature type="compositionally biased region" description="Low complexity" evidence="1">
    <location>
        <begin position="262"/>
        <end position="274"/>
    </location>
</feature>
<dbReference type="EMBL" id="BAABLW010000001">
    <property type="protein sequence ID" value="GAA4911905.1"/>
    <property type="molecule type" value="Genomic_DNA"/>
</dbReference>
<name>A0ABP9FR43_9MICC</name>
<evidence type="ECO:0000256" key="1">
    <source>
        <dbReference type="SAM" id="MobiDB-lite"/>
    </source>
</evidence>
<feature type="region of interest" description="Disordered" evidence="1">
    <location>
        <begin position="238"/>
        <end position="280"/>
    </location>
</feature>
<evidence type="ECO:0000313" key="3">
    <source>
        <dbReference type="Proteomes" id="UP001500368"/>
    </source>
</evidence>
<comment type="caution">
    <text evidence="2">The sequence shown here is derived from an EMBL/GenBank/DDBJ whole genome shotgun (WGS) entry which is preliminary data.</text>
</comment>
<protein>
    <submittedName>
        <fullName evidence="2">Uncharacterized protein</fullName>
    </submittedName>
</protein>
<dbReference type="Proteomes" id="UP001500368">
    <property type="component" value="Unassembled WGS sequence"/>
</dbReference>